<dbReference type="EMBL" id="GG704914">
    <property type="protein sequence ID" value="EAS34429.3"/>
    <property type="molecule type" value="Genomic_DNA"/>
</dbReference>
<organism evidence="2 3">
    <name type="scientific">Coccidioides immitis (strain RS)</name>
    <name type="common">Valley fever fungus</name>
    <dbReference type="NCBI Taxonomy" id="246410"/>
    <lineage>
        <taxon>Eukaryota</taxon>
        <taxon>Fungi</taxon>
        <taxon>Dikarya</taxon>
        <taxon>Ascomycota</taxon>
        <taxon>Pezizomycotina</taxon>
        <taxon>Eurotiomycetes</taxon>
        <taxon>Eurotiomycetidae</taxon>
        <taxon>Onygenales</taxon>
        <taxon>Onygenaceae</taxon>
        <taxon>Coccidioides</taxon>
    </lineage>
</organism>
<evidence type="ECO:0000313" key="3">
    <source>
        <dbReference type="Proteomes" id="UP000001261"/>
    </source>
</evidence>
<reference evidence="3" key="1">
    <citation type="journal article" date="2009" name="Genome Res.">
        <title>Comparative genomic analyses of the human fungal pathogens Coccidioides and their relatives.</title>
        <authorList>
            <person name="Sharpton T.J."/>
            <person name="Stajich J.E."/>
            <person name="Rounsley S.D."/>
            <person name="Gardner M.J."/>
            <person name="Wortman J.R."/>
            <person name="Jordar V.S."/>
            <person name="Maiti R."/>
            <person name="Kodira C.D."/>
            <person name="Neafsey D.E."/>
            <person name="Zeng Q."/>
            <person name="Hung C.-Y."/>
            <person name="McMahan C."/>
            <person name="Muszewska A."/>
            <person name="Grynberg M."/>
            <person name="Mandel M.A."/>
            <person name="Kellner E.M."/>
            <person name="Barker B.M."/>
            <person name="Galgiani J.N."/>
            <person name="Orbach M.J."/>
            <person name="Kirkland T.N."/>
            <person name="Cole G.T."/>
            <person name="Henn M.R."/>
            <person name="Birren B.W."/>
            <person name="Taylor J.W."/>
        </authorList>
    </citation>
    <scope>NUCLEOTIDE SEQUENCE [LARGE SCALE GENOMIC DNA]</scope>
    <source>
        <strain evidence="3">RS</strain>
    </source>
</reference>
<dbReference type="Gene3D" id="1.10.443.20">
    <property type="entry name" value="Centromere DNA-binding protein complex CBF3 subunit, domain 2"/>
    <property type="match status" value="1"/>
</dbReference>
<dbReference type="GO" id="GO:0003677">
    <property type="term" value="F:DNA binding"/>
    <property type="evidence" value="ECO:0007669"/>
    <property type="project" value="InterPro"/>
</dbReference>
<name>J3KFL6_COCIM</name>
<gene>
    <name evidence="2" type="ORF">CIMG_13467</name>
</gene>
<feature type="domain" description="Ndc10" evidence="1">
    <location>
        <begin position="14"/>
        <end position="107"/>
    </location>
</feature>
<dbReference type="AlphaFoldDB" id="J3KFL6"/>
<dbReference type="InParanoid" id="J3KFL6"/>
<dbReference type="GeneID" id="24165094"/>
<dbReference type="OrthoDB" id="4206214at2759"/>
<protein>
    <recommendedName>
        <fullName evidence="1">Ndc10 domain-containing protein</fullName>
    </recommendedName>
</protein>
<proteinExistence type="predicted"/>
<dbReference type="VEuPathDB" id="FungiDB:CIMG_13467"/>
<dbReference type="InterPro" id="IPR038279">
    <property type="entry name" value="Ndc10_dom2_sf"/>
</dbReference>
<dbReference type="Proteomes" id="UP000001261">
    <property type="component" value="Unassembled WGS sequence"/>
</dbReference>
<dbReference type="InterPro" id="IPR031872">
    <property type="entry name" value="NDC10_II"/>
</dbReference>
<evidence type="ECO:0000313" key="2">
    <source>
        <dbReference type="EMBL" id="EAS34429.3"/>
    </source>
</evidence>
<dbReference type="Pfam" id="PF16787">
    <property type="entry name" value="NDC10_II"/>
    <property type="match status" value="1"/>
</dbReference>
<keyword evidence="3" id="KW-1185">Reference proteome</keyword>
<dbReference type="RefSeq" id="XP_001246012.2">
    <property type="nucleotide sequence ID" value="XM_001246011.2"/>
</dbReference>
<accession>J3KFL6</accession>
<dbReference type="KEGG" id="cim:CIMG_13467"/>
<reference evidence="3" key="2">
    <citation type="journal article" date="2010" name="Genome Res.">
        <title>Population genomic sequencing of Coccidioides fungi reveals recent hybridization and transposon control.</title>
        <authorList>
            <person name="Neafsey D.E."/>
            <person name="Barker B.M."/>
            <person name="Sharpton T.J."/>
            <person name="Stajich J.E."/>
            <person name="Park D.J."/>
            <person name="Whiston E."/>
            <person name="Hung C.-Y."/>
            <person name="McMahan C."/>
            <person name="White J."/>
            <person name="Sykes S."/>
            <person name="Heiman D."/>
            <person name="Young S."/>
            <person name="Zeng Q."/>
            <person name="Abouelleil A."/>
            <person name="Aftuck L."/>
            <person name="Bessette D."/>
            <person name="Brown A."/>
            <person name="FitzGerald M."/>
            <person name="Lui A."/>
            <person name="Macdonald J.P."/>
            <person name="Priest M."/>
            <person name="Orbach M.J."/>
            <person name="Galgiani J.N."/>
            <person name="Kirkland T.N."/>
            <person name="Cole G.T."/>
            <person name="Birren B.W."/>
            <person name="Henn M.R."/>
            <person name="Taylor J.W."/>
            <person name="Rounsley S.D."/>
        </authorList>
    </citation>
    <scope>GENOME REANNOTATION</scope>
    <source>
        <strain evidence="3">RS</strain>
    </source>
</reference>
<evidence type="ECO:0000259" key="1">
    <source>
        <dbReference type="Pfam" id="PF16787"/>
    </source>
</evidence>
<sequence>MGNGKTNQMGQINGTELSGLKKTHTGQAAGARHAEQIGISKSQIYHARRWNSNALSQYYLTNISRKFVWAMAGFNFYTSGNFYLPQARVPVSELLECTVWPWIDNWMQ</sequence>
<dbReference type="STRING" id="246410.J3KFL6"/>